<accession>A0A164PQK3</accession>
<dbReference type="Proteomes" id="UP000076722">
    <property type="component" value="Unassembled WGS sequence"/>
</dbReference>
<sequence>MYAPPSNELASSPSAKVFHIWRESQIRKYIGVYLRRVRRRTVLILRLHRLDLIKSYIQDPRDYHFSSVVDFIVEDRNDELLRGINEFVKTVDHTRIGRRSLSQVFAVLASPPTDIDLSPLIDYFSRHPHSYTWRETSDTIIAYLTSFPLSQFSDSTVENNRVLSTSPTCSRIAPNLLSRLRHSGDADSFTTAVRRFLQLCVRNAICDVAGYWFIIGDDTRSRARDLLTELNTISSSTGAIASTSIRSASPSHWAPHDPTPNTSSQPDSLLSPSIDSISAAPENIADDTVPFADPNSDMNTPMLTLNHPPPVIASTEPVSDALLAPDSQAAFDRSPDLENAHRED</sequence>
<dbReference type="AlphaFoldDB" id="A0A164PQK3"/>
<feature type="region of interest" description="Disordered" evidence="1">
    <location>
        <begin position="244"/>
        <end position="274"/>
    </location>
</feature>
<proteinExistence type="predicted"/>
<evidence type="ECO:0000256" key="1">
    <source>
        <dbReference type="SAM" id="MobiDB-lite"/>
    </source>
</evidence>
<keyword evidence="3" id="KW-1185">Reference proteome</keyword>
<evidence type="ECO:0000313" key="2">
    <source>
        <dbReference type="EMBL" id="KZS88945.1"/>
    </source>
</evidence>
<dbReference type="EMBL" id="KV419431">
    <property type="protein sequence ID" value="KZS88945.1"/>
    <property type="molecule type" value="Genomic_DNA"/>
</dbReference>
<gene>
    <name evidence="2" type="ORF">SISNIDRAFT_469653</name>
</gene>
<organism evidence="2 3">
    <name type="scientific">Sistotremastrum niveocremeum HHB9708</name>
    <dbReference type="NCBI Taxonomy" id="1314777"/>
    <lineage>
        <taxon>Eukaryota</taxon>
        <taxon>Fungi</taxon>
        <taxon>Dikarya</taxon>
        <taxon>Basidiomycota</taxon>
        <taxon>Agaricomycotina</taxon>
        <taxon>Agaricomycetes</taxon>
        <taxon>Sistotremastrales</taxon>
        <taxon>Sistotremastraceae</taxon>
        <taxon>Sertulicium</taxon>
        <taxon>Sertulicium niveocremeum</taxon>
    </lineage>
</organism>
<reference evidence="2 3" key="1">
    <citation type="journal article" date="2016" name="Mol. Biol. Evol.">
        <title>Comparative Genomics of Early-Diverging Mushroom-Forming Fungi Provides Insights into the Origins of Lignocellulose Decay Capabilities.</title>
        <authorList>
            <person name="Nagy L.G."/>
            <person name="Riley R."/>
            <person name="Tritt A."/>
            <person name="Adam C."/>
            <person name="Daum C."/>
            <person name="Floudas D."/>
            <person name="Sun H."/>
            <person name="Yadav J.S."/>
            <person name="Pangilinan J."/>
            <person name="Larsson K.H."/>
            <person name="Matsuura K."/>
            <person name="Barry K."/>
            <person name="Labutti K."/>
            <person name="Kuo R."/>
            <person name="Ohm R.A."/>
            <person name="Bhattacharya S.S."/>
            <person name="Shirouzu T."/>
            <person name="Yoshinaga Y."/>
            <person name="Martin F.M."/>
            <person name="Grigoriev I.V."/>
            <person name="Hibbett D.S."/>
        </authorList>
    </citation>
    <scope>NUCLEOTIDE SEQUENCE [LARGE SCALE GENOMIC DNA]</scope>
    <source>
        <strain evidence="2 3">HHB9708</strain>
    </source>
</reference>
<feature type="compositionally biased region" description="Low complexity" evidence="1">
    <location>
        <begin position="263"/>
        <end position="274"/>
    </location>
</feature>
<name>A0A164PQK3_9AGAM</name>
<protein>
    <submittedName>
        <fullName evidence="2">Uncharacterized protein</fullName>
    </submittedName>
</protein>
<evidence type="ECO:0000313" key="3">
    <source>
        <dbReference type="Proteomes" id="UP000076722"/>
    </source>
</evidence>
<feature type="compositionally biased region" description="Basic and acidic residues" evidence="1">
    <location>
        <begin position="333"/>
        <end position="344"/>
    </location>
</feature>
<feature type="region of interest" description="Disordered" evidence="1">
    <location>
        <begin position="286"/>
        <end position="344"/>
    </location>
</feature>